<dbReference type="AlphaFoldDB" id="A0A843SC42"/>
<evidence type="ECO:0000313" key="3">
    <source>
        <dbReference type="Proteomes" id="UP000444318"/>
    </source>
</evidence>
<organism evidence="2 3">
    <name type="scientific">Rugamonas rivuli</name>
    <dbReference type="NCBI Taxonomy" id="2743358"/>
    <lineage>
        <taxon>Bacteria</taxon>
        <taxon>Pseudomonadati</taxon>
        <taxon>Pseudomonadota</taxon>
        <taxon>Betaproteobacteria</taxon>
        <taxon>Burkholderiales</taxon>
        <taxon>Oxalobacteraceae</taxon>
        <taxon>Telluria group</taxon>
        <taxon>Rugamonas</taxon>
    </lineage>
</organism>
<dbReference type="Gene3D" id="3.40.50.1820">
    <property type="entry name" value="alpha/beta hydrolase"/>
    <property type="match status" value="1"/>
</dbReference>
<reference evidence="2 3" key="1">
    <citation type="submission" date="2019-10" db="EMBL/GenBank/DDBJ databases">
        <title>Two novel species isolated from a subtropical stream in China.</title>
        <authorList>
            <person name="Lu H."/>
        </authorList>
    </citation>
    <scope>NUCLEOTIDE SEQUENCE [LARGE SCALE GENOMIC DNA]</scope>
    <source>
        <strain evidence="2 3">FT103W</strain>
    </source>
</reference>
<name>A0A843SC42_9BURK</name>
<proteinExistence type="predicted"/>
<dbReference type="InterPro" id="IPR029058">
    <property type="entry name" value="AB_hydrolase_fold"/>
</dbReference>
<dbReference type="Pfam" id="PF00561">
    <property type="entry name" value="Abhydrolase_1"/>
    <property type="match status" value="1"/>
</dbReference>
<evidence type="ECO:0000259" key="1">
    <source>
        <dbReference type="Pfam" id="PF00561"/>
    </source>
</evidence>
<evidence type="ECO:0000313" key="2">
    <source>
        <dbReference type="EMBL" id="MQA21799.1"/>
    </source>
</evidence>
<comment type="caution">
    <text evidence="2">The sequence shown here is derived from an EMBL/GenBank/DDBJ whole genome shotgun (WGS) entry which is preliminary data.</text>
</comment>
<feature type="domain" description="AB hydrolase-1" evidence="1">
    <location>
        <begin position="65"/>
        <end position="249"/>
    </location>
</feature>
<dbReference type="EMBL" id="WHUF01000005">
    <property type="protein sequence ID" value="MQA21799.1"/>
    <property type="molecule type" value="Genomic_DNA"/>
</dbReference>
<dbReference type="Proteomes" id="UP000444318">
    <property type="component" value="Unassembled WGS sequence"/>
</dbReference>
<accession>A0A843SC42</accession>
<dbReference type="RefSeq" id="WP_152807316.1">
    <property type="nucleotide sequence ID" value="NZ_WHUF01000005.1"/>
</dbReference>
<keyword evidence="3" id="KW-1185">Reference proteome</keyword>
<dbReference type="InterPro" id="IPR000073">
    <property type="entry name" value="AB_hydrolase_1"/>
</dbReference>
<keyword evidence="2" id="KW-0378">Hydrolase</keyword>
<dbReference type="SUPFAM" id="SSF53474">
    <property type="entry name" value="alpha/beta-Hydrolases"/>
    <property type="match status" value="1"/>
</dbReference>
<dbReference type="GO" id="GO:0016787">
    <property type="term" value="F:hydrolase activity"/>
    <property type="evidence" value="ECO:0007669"/>
    <property type="project" value="UniProtKB-KW"/>
</dbReference>
<sequence>MASIFYLHGGPGLTVAIESTRFPQAEQVQWWQQPPAAPCAQRPYLDLLEAALAEFRRSAQAHGAPLTVMASSFGAHLATYIANHAPEAVARVVLLAPTYNPEKAALRLARHALAVNAGHADAPKVAAALAAYDEAPGRARFWEVFGVLQLLPDVPSLYFGPDAGDAPRHFLDVLHQPGAFDGPSSVAISDDFAASFQAPGRSAFNGPVSVVFGRHDPMIDAEHDGALWRAVYPQAVFRTIDSGHFPLLESSVEACLA</sequence>
<protein>
    <submittedName>
        <fullName evidence="2">Alpha/beta fold hydrolase</fullName>
    </submittedName>
</protein>
<gene>
    <name evidence="2" type="ORF">GEV01_20010</name>
</gene>